<keyword evidence="1" id="KW-0175">Coiled coil</keyword>
<organism evidence="3 4">
    <name type="scientific">Hondaea fermentalgiana</name>
    <dbReference type="NCBI Taxonomy" id="2315210"/>
    <lineage>
        <taxon>Eukaryota</taxon>
        <taxon>Sar</taxon>
        <taxon>Stramenopiles</taxon>
        <taxon>Bigyra</taxon>
        <taxon>Labyrinthulomycetes</taxon>
        <taxon>Thraustochytrida</taxon>
        <taxon>Thraustochytriidae</taxon>
        <taxon>Hondaea</taxon>
    </lineage>
</organism>
<feature type="region of interest" description="Disordered" evidence="2">
    <location>
        <begin position="1"/>
        <end position="160"/>
    </location>
</feature>
<dbReference type="InParanoid" id="A0A2R5GUR8"/>
<feature type="coiled-coil region" evidence="1">
    <location>
        <begin position="368"/>
        <end position="409"/>
    </location>
</feature>
<name>A0A2R5GUR8_9STRA</name>
<dbReference type="EMBL" id="BEYU01000203">
    <property type="protein sequence ID" value="GBG34600.1"/>
    <property type="molecule type" value="Genomic_DNA"/>
</dbReference>
<accession>A0A2R5GUR8</accession>
<evidence type="ECO:0000256" key="1">
    <source>
        <dbReference type="SAM" id="Coils"/>
    </source>
</evidence>
<reference evidence="3 4" key="1">
    <citation type="submission" date="2017-12" db="EMBL/GenBank/DDBJ databases">
        <title>Sequencing, de novo assembly and annotation of complete genome of a new Thraustochytrid species, strain FCC1311.</title>
        <authorList>
            <person name="Sedici K."/>
            <person name="Godart F."/>
            <person name="Aiese Cigliano R."/>
            <person name="Sanseverino W."/>
            <person name="Barakat M."/>
            <person name="Ortet P."/>
            <person name="Marechal E."/>
            <person name="Cagnac O."/>
            <person name="Amato A."/>
        </authorList>
    </citation>
    <scope>NUCLEOTIDE SEQUENCE [LARGE SCALE GENOMIC DNA]</scope>
</reference>
<dbReference type="Proteomes" id="UP000241890">
    <property type="component" value="Unassembled WGS sequence"/>
</dbReference>
<gene>
    <name evidence="3" type="ORF">FCC1311_108212</name>
</gene>
<feature type="compositionally biased region" description="Low complexity" evidence="2">
    <location>
        <begin position="312"/>
        <end position="324"/>
    </location>
</feature>
<evidence type="ECO:0000313" key="4">
    <source>
        <dbReference type="Proteomes" id="UP000241890"/>
    </source>
</evidence>
<sequence length="411" mass="46524">MEHQQGKVKRERENASAGDQDIQMPEGIVHGNQLLSNSNDVGDGADSNASKRMRFEVPGADSDSDYDDRNDAYHDGLRRGFKDESHSKGHEHRNLDDRNTHAEANSDNHTRFGDGEQEEKDGEGKRPRREAKEKGEESRRNMLRAEPCGAEDQDEELDVSHRRVDSTVETPGIIVAENAEDLARKVWAFRPDAESVDAKFVHRNSRWSFRIVDEPGRDIRLKHPNARFMENLKTLADGTQDIEQAWNKALLERKNGFRVEVHRTKATEKEDEIRFTMFFPTEAPSRASIPATPIDTSVDDCEGHAGCAISPVSSTSTSVEPTASHASLSPSAKGGPENQEKMRQGDFIDSLMEMCQNSKKWIDQEEEHENLKNKCELFESRCKELEGEIKSLKKELEEKDTKLKIIQNASR</sequence>
<comment type="caution">
    <text evidence="3">The sequence shown here is derived from an EMBL/GenBank/DDBJ whole genome shotgun (WGS) entry which is preliminary data.</text>
</comment>
<proteinExistence type="predicted"/>
<feature type="compositionally biased region" description="Basic and acidic residues" evidence="2">
    <location>
        <begin position="122"/>
        <end position="140"/>
    </location>
</feature>
<feature type="compositionally biased region" description="Basic and acidic residues" evidence="2">
    <location>
        <begin position="67"/>
        <end position="114"/>
    </location>
</feature>
<evidence type="ECO:0000256" key="2">
    <source>
        <dbReference type="SAM" id="MobiDB-lite"/>
    </source>
</evidence>
<evidence type="ECO:0000313" key="3">
    <source>
        <dbReference type="EMBL" id="GBG34600.1"/>
    </source>
</evidence>
<feature type="region of interest" description="Disordered" evidence="2">
    <location>
        <begin position="312"/>
        <end position="341"/>
    </location>
</feature>
<protein>
    <submittedName>
        <fullName evidence="3">Uncharacterized protein</fullName>
    </submittedName>
</protein>
<keyword evidence="4" id="KW-1185">Reference proteome</keyword>
<feature type="compositionally biased region" description="Basic and acidic residues" evidence="2">
    <location>
        <begin position="1"/>
        <end position="14"/>
    </location>
</feature>
<dbReference type="AlphaFoldDB" id="A0A2R5GUR8"/>